<sequence>MKNLAWLLLAGLPLAAAAQPRPPYVRPACAGLMFVSTDNNCAQAVELARRDVRANTLSLVLVSGEAPVIFTADSILERQFKVQYFEEGCVAPAKSCVVAYNHFVFDQLQATYGDTWRRKVRRDVVGLKEWMRKR</sequence>
<dbReference type="EMBL" id="JABSNP010000003">
    <property type="protein sequence ID" value="NRT18229.1"/>
    <property type="molecule type" value="Genomic_DNA"/>
</dbReference>
<protein>
    <submittedName>
        <fullName evidence="2">Uncharacterized protein</fullName>
    </submittedName>
</protein>
<proteinExistence type="predicted"/>
<accession>A0ABX2FP89</accession>
<gene>
    <name evidence="2" type="ORF">HNP98_001040</name>
</gene>
<comment type="caution">
    <text evidence="2">The sequence shown here is derived from an EMBL/GenBank/DDBJ whole genome shotgun (WGS) entry which is preliminary data.</text>
</comment>
<organism evidence="2 3">
    <name type="scientific">Hymenobacter caeli</name>
    <dbReference type="NCBI Taxonomy" id="2735894"/>
    <lineage>
        <taxon>Bacteria</taxon>
        <taxon>Pseudomonadati</taxon>
        <taxon>Bacteroidota</taxon>
        <taxon>Cytophagia</taxon>
        <taxon>Cytophagales</taxon>
        <taxon>Hymenobacteraceae</taxon>
        <taxon>Hymenobacter</taxon>
    </lineage>
</organism>
<dbReference type="RefSeq" id="WP_173808967.1">
    <property type="nucleotide sequence ID" value="NZ_JABSNP010000003.1"/>
</dbReference>
<evidence type="ECO:0000313" key="3">
    <source>
        <dbReference type="Proteomes" id="UP000779507"/>
    </source>
</evidence>
<name>A0ABX2FP89_9BACT</name>
<keyword evidence="3" id="KW-1185">Reference proteome</keyword>
<evidence type="ECO:0000256" key="1">
    <source>
        <dbReference type="SAM" id="SignalP"/>
    </source>
</evidence>
<dbReference type="Proteomes" id="UP000779507">
    <property type="component" value="Unassembled WGS sequence"/>
</dbReference>
<reference evidence="2 3" key="1">
    <citation type="submission" date="2020-05" db="EMBL/GenBank/DDBJ databases">
        <title>Genomic Encyclopedia of Type Strains, Phase IV (KMG-V): Genome sequencing to study the core and pangenomes of soil and plant-associated prokaryotes.</title>
        <authorList>
            <person name="Whitman W."/>
        </authorList>
    </citation>
    <scope>NUCLEOTIDE SEQUENCE [LARGE SCALE GENOMIC DNA]</scope>
    <source>
        <strain evidence="2 3">9A</strain>
    </source>
</reference>
<feature type="signal peptide" evidence="1">
    <location>
        <begin position="1"/>
        <end position="18"/>
    </location>
</feature>
<evidence type="ECO:0000313" key="2">
    <source>
        <dbReference type="EMBL" id="NRT18229.1"/>
    </source>
</evidence>
<feature type="chain" id="PRO_5046011288" evidence="1">
    <location>
        <begin position="19"/>
        <end position="134"/>
    </location>
</feature>
<keyword evidence="1" id="KW-0732">Signal</keyword>